<name>W2YMU7_PHYNI</name>
<feature type="compositionally biased region" description="Basic residues" evidence="1">
    <location>
        <begin position="1"/>
        <end position="11"/>
    </location>
</feature>
<gene>
    <name evidence="2" type="ORF">F442_15827</name>
</gene>
<dbReference type="EMBL" id="ANIY01003332">
    <property type="protein sequence ID" value="ETP36147.1"/>
    <property type="molecule type" value="Genomic_DNA"/>
</dbReference>
<evidence type="ECO:0000256" key="1">
    <source>
        <dbReference type="SAM" id="MobiDB-lite"/>
    </source>
</evidence>
<dbReference type="Proteomes" id="UP000018948">
    <property type="component" value="Unassembled WGS sequence"/>
</dbReference>
<feature type="region of interest" description="Disordered" evidence="1">
    <location>
        <begin position="1"/>
        <end position="24"/>
    </location>
</feature>
<comment type="caution">
    <text evidence="2">The sequence shown here is derived from an EMBL/GenBank/DDBJ whole genome shotgun (WGS) entry which is preliminary data.</text>
</comment>
<reference evidence="2 3" key="1">
    <citation type="submission" date="2013-11" db="EMBL/GenBank/DDBJ databases">
        <title>The Genome Sequence of Phytophthora parasitica P10297.</title>
        <authorList>
            <consortium name="The Broad Institute Genomics Platform"/>
            <person name="Russ C."/>
            <person name="Tyler B."/>
            <person name="Panabieres F."/>
            <person name="Shan W."/>
            <person name="Tripathy S."/>
            <person name="Grunwald N."/>
            <person name="Machado M."/>
            <person name="Johnson C.S."/>
            <person name="Walker B."/>
            <person name="Young S.K."/>
            <person name="Zeng Q."/>
            <person name="Gargeya S."/>
            <person name="Fitzgerald M."/>
            <person name="Haas B."/>
            <person name="Abouelleil A."/>
            <person name="Allen A.W."/>
            <person name="Alvarado L."/>
            <person name="Arachchi H.M."/>
            <person name="Berlin A.M."/>
            <person name="Chapman S.B."/>
            <person name="Gainer-Dewar J."/>
            <person name="Goldberg J."/>
            <person name="Griggs A."/>
            <person name="Gujja S."/>
            <person name="Hansen M."/>
            <person name="Howarth C."/>
            <person name="Imamovic A."/>
            <person name="Ireland A."/>
            <person name="Larimer J."/>
            <person name="McCowan C."/>
            <person name="Murphy C."/>
            <person name="Pearson M."/>
            <person name="Poon T.W."/>
            <person name="Priest M."/>
            <person name="Roberts A."/>
            <person name="Saif S."/>
            <person name="Shea T."/>
            <person name="Sisk P."/>
            <person name="Sykes S."/>
            <person name="Wortman J."/>
            <person name="Nusbaum C."/>
            <person name="Birren B."/>
        </authorList>
    </citation>
    <scope>NUCLEOTIDE SEQUENCE [LARGE SCALE GENOMIC DNA]</scope>
    <source>
        <strain evidence="2 3">P10297</strain>
    </source>
</reference>
<evidence type="ECO:0000313" key="3">
    <source>
        <dbReference type="Proteomes" id="UP000018948"/>
    </source>
</evidence>
<proteinExistence type="predicted"/>
<protein>
    <submittedName>
        <fullName evidence="2">Uncharacterized protein</fullName>
    </submittedName>
</protein>
<sequence length="116" mass="12457">MMRTRLSRRRCAPPSPSTRRCTTTSSIRTALSVRQLLCSSARRTLLTSLSVVGTAHYGKFLPVVSKALRVAETEIEQHPILKSLETLPTGLGVANNPSTTVATLAATRNAGKGCFC</sequence>
<accession>W2YMU7</accession>
<evidence type="ECO:0000313" key="2">
    <source>
        <dbReference type="EMBL" id="ETP36147.1"/>
    </source>
</evidence>
<organism evidence="2 3">
    <name type="scientific">Phytophthora nicotianae P10297</name>
    <dbReference type="NCBI Taxonomy" id="1317064"/>
    <lineage>
        <taxon>Eukaryota</taxon>
        <taxon>Sar</taxon>
        <taxon>Stramenopiles</taxon>
        <taxon>Oomycota</taxon>
        <taxon>Peronosporomycetes</taxon>
        <taxon>Peronosporales</taxon>
        <taxon>Peronosporaceae</taxon>
        <taxon>Phytophthora</taxon>
    </lineage>
</organism>
<dbReference type="AlphaFoldDB" id="W2YMU7"/>